<evidence type="ECO:0000313" key="3">
    <source>
        <dbReference type="Proteomes" id="UP000485058"/>
    </source>
</evidence>
<proteinExistence type="predicted"/>
<evidence type="ECO:0000256" key="1">
    <source>
        <dbReference type="SAM" id="MobiDB-lite"/>
    </source>
</evidence>
<feature type="region of interest" description="Disordered" evidence="1">
    <location>
        <begin position="1"/>
        <end position="27"/>
    </location>
</feature>
<dbReference type="AlphaFoldDB" id="A0A699ZYY7"/>
<dbReference type="EMBL" id="BLLF01002419">
    <property type="protein sequence ID" value="GFH24016.1"/>
    <property type="molecule type" value="Genomic_DNA"/>
</dbReference>
<sequence length="102" mass="10296">MAGRAGGPDEAGGGQGQGQGPGGQALPAAKLRALDDPWLAFAGPVLVNGDEAGSRTARLDRRRSIIGRERERVHRDVSSKKAGVKAAGIAAAFTGHVANAVS</sequence>
<evidence type="ECO:0000313" key="2">
    <source>
        <dbReference type="EMBL" id="GFH24016.1"/>
    </source>
</evidence>
<gene>
    <name evidence="2" type="ORF">HaLaN_21728</name>
</gene>
<feature type="compositionally biased region" description="Gly residues" evidence="1">
    <location>
        <begin position="1"/>
        <end position="23"/>
    </location>
</feature>
<name>A0A699ZYY7_HAELA</name>
<comment type="caution">
    <text evidence="2">The sequence shown here is derived from an EMBL/GenBank/DDBJ whole genome shotgun (WGS) entry which is preliminary data.</text>
</comment>
<reference evidence="2 3" key="1">
    <citation type="submission" date="2020-02" db="EMBL/GenBank/DDBJ databases">
        <title>Draft genome sequence of Haematococcus lacustris strain NIES-144.</title>
        <authorList>
            <person name="Morimoto D."/>
            <person name="Nakagawa S."/>
            <person name="Yoshida T."/>
            <person name="Sawayama S."/>
        </authorList>
    </citation>
    <scope>NUCLEOTIDE SEQUENCE [LARGE SCALE GENOMIC DNA]</scope>
    <source>
        <strain evidence="2 3">NIES-144</strain>
    </source>
</reference>
<protein>
    <submittedName>
        <fullName evidence="2">Uncharacterized protein</fullName>
    </submittedName>
</protein>
<organism evidence="2 3">
    <name type="scientific">Haematococcus lacustris</name>
    <name type="common">Green alga</name>
    <name type="synonym">Haematococcus pluvialis</name>
    <dbReference type="NCBI Taxonomy" id="44745"/>
    <lineage>
        <taxon>Eukaryota</taxon>
        <taxon>Viridiplantae</taxon>
        <taxon>Chlorophyta</taxon>
        <taxon>core chlorophytes</taxon>
        <taxon>Chlorophyceae</taxon>
        <taxon>CS clade</taxon>
        <taxon>Chlamydomonadales</taxon>
        <taxon>Haematococcaceae</taxon>
        <taxon>Haematococcus</taxon>
    </lineage>
</organism>
<dbReference type="Proteomes" id="UP000485058">
    <property type="component" value="Unassembled WGS sequence"/>
</dbReference>
<keyword evidence="3" id="KW-1185">Reference proteome</keyword>
<accession>A0A699ZYY7</accession>